<dbReference type="PROSITE" id="PS51677">
    <property type="entry name" value="NODB"/>
    <property type="match status" value="1"/>
</dbReference>
<dbReference type="Pfam" id="PF01522">
    <property type="entry name" value="Polysacc_deac_1"/>
    <property type="match status" value="1"/>
</dbReference>
<reference evidence="2 3" key="1">
    <citation type="submission" date="2019-07" db="EMBL/GenBank/DDBJ databases">
        <title>Whole genome shotgun sequence of Thiobacillus plumbophilus NBRC 107929.</title>
        <authorList>
            <person name="Hosoyama A."/>
            <person name="Uohara A."/>
            <person name="Ohji S."/>
            <person name="Ichikawa N."/>
        </authorList>
    </citation>
    <scope>NUCLEOTIDE SEQUENCE [LARGE SCALE GENOMIC DNA]</scope>
    <source>
        <strain evidence="2 3">NBRC 107929</strain>
    </source>
</reference>
<dbReference type="InterPro" id="IPR002509">
    <property type="entry name" value="NODB_dom"/>
</dbReference>
<organism evidence="2 3">
    <name type="scientific">Sulfuriferula plumbiphila</name>
    <dbReference type="NCBI Taxonomy" id="171865"/>
    <lineage>
        <taxon>Bacteria</taxon>
        <taxon>Pseudomonadati</taxon>
        <taxon>Pseudomonadota</taxon>
        <taxon>Betaproteobacteria</taxon>
        <taxon>Nitrosomonadales</taxon>
        <taxon>Sulfuricellaceae</taxon>
        <taxon>Sulfuriferula</taxon>
    </lineage>
</organism>
<dbReference type="GO" id="GO:0016810">
    <property type="term" value="F:hydrolase activity, acting on carbon-nitrogen (but not peptide) bonds"/>
    <property type="evidence" value="ECO:0007669"/>
    <property type="project" value="InterPro"/>
</dbReference>
<protein>
    <recommendedName>
        <fullName evidence="1">NodB homology domain-containing protein</fullName>
    </recommendedName>
</protein>
<dbReference type="EMBL" id="BKAD01000003">
    <property type="protein sequence ID" value="GEP29256.1"/>
    <property type="molecule type" value="Genomic_DNA"/>
</dbReference>
<gene>
    <name evidence="2" type="ORF">TPL01_03940</name>
</gene>
<feature type="domain" description="NodB homology" evidence="1">
    <location>
        <begin position="6"/>
        <end position="267"/>
    </location>
</feature>
<name>A0A512L455_9PROT</name>
<dbReference type="GO" id="GO:0005975">
    <property type="term" value="P:carbohydrate metabolic process"/>
    <property type="evidence" value="ECO:0007669"/>
    <property type="project" value="InterPro"/>
</dbReference>
<dbReference type="Proteomes" id="UP000321337">
    <property type="component" value="Unassembled WGS sequence"/>
</dbReference>
<sequence length="302" mass="33060">MDQTVRLLALKIDVDTYRGTREGVPQLVQMLQSHQAGATFLFSLGPDHTGRALRRAFRPGFMKKVSRTSVLEHYGLKTLLYGTLLPGPDIGRNCAGILRSVRDAGFETGIHTFDHVKWQDHVTGKDAAWTQREMARAMQRYTEVFGQPAPTHGAAGWQMNDAAFVQEQLWGMAYCSDTRGTHPFIPLLANGQTCCPQLPTTLPTLDELIGADGLDTDNVADAVLALTQADTPTGHVYTLHAELEGMKLAPVFKRLLTGWQRQGYTLVSLADYFAALDVTALPRLAVRQGEIAGRSGTLAVQA</sequence>
<keyword evidence="3" id="KW-1185">Reference proteome</keyword>
<evidence type="ECO:0000313" key="2">
    <source>
        <dbReference type="EMBL" id="GEP29256.1"/>
    </source>
</evidence>
<proteinExistence type="predicted"/>
<accession>A0A512L455</accession>
<dbReference type="AlphaFoldDB" id="A0A512L455"/>
<dbReference type="SUPFAM" id="SSF88713">
    <property type="entry name" value="Glycoside hydrolase/deacetylase"/>
    <property type="match status" value="1"/>
</dbReference>
<comment type="caution">
    <text evidence="2">The sequence shown here is derived from an EMBL/GenBank/DDBJ whole genome shotgun (WGS) entry which is preliminary data.</text>
</comment>
<evidence type="ECO:0000259" key="1">
    <source>
        <dbReference type="PROSITE" id="PS51677"/>
    </source>
</evidence>
<evidence type="ECO:0000313" key="3">
    <source>
        <dbReference type="Proteomes" id="UP000321337"/>
    </source>
</evidence>
<dbReference type="InterPro" id="IPR011330">
    <property type="entry name" value="Glyco_hydro/deAcase_b/a-brl"/>
</dbReference>
<dbReference type="Gene3D" id="3.20.20.370">
    <property type="entry name" value="Glycoside hydrolase/deacetylase"/>
    <property type="match status" value="1"/>
</dbReference>